<comment type="caution">
    <text evidence="2">The sequence shown here is derived from an EMBL/GenBank/DDBJ whole genome shotgun (WGS) entry which is preliminary data.</text>
</comment>
<evidence type="ECO:0000313" key="3">
    <source>
        <dbReference type="Proteomes" id="UP000236290"/>
    </source>
</evidence>
<dbReference type="AlphaFoldDB" id="A0A2K0U806"/>
<feature type="compositionally biased region" description="Basic and acidic residues" evidence="1">
    <location>
        <begin position="67"/>
        <end position="95"/>
    </location>
</feature>
<proteinExistence type="predicted"/>
<protein>
    <submittedName>
        <fullName evidence="2">Uncharacterized protein</fullName>
    </submittedName>
</protein>
<sequence>MLTGNCIKATYSRDIQYYDDPYLLHRVFRPQKIPMFDERKPTTKIKARRTPITAETRGTIMAQPTHTPDKPEESEKLEDLERMPPVEEIPKEKSRGRNRVAKTQRHHEKTRMT</sequence>
<organism evidence="2 3">
    <name type="scientific">Trichoderma harzianum</name>
    <name type="common">Hypocrea lixii</name>
    <dbReference type="NCBI Taxonomy" id="5544"/>
    <lineage>
        <taxon>Eukaryota</taxon>
        <taxon>Fungi</taxon>
        <taxon>Dikarya</taxon>
        <taxon>Ascomycota</taxon>
        <taxon>Pezizomycotina</taxon>
        <taxon>Sordariomycetes</taxon>
        <taxon>Hypocreomycetidae</taxon>
        <taxon>Hypocreales</taxon>
        <taxon>Hypocreaceae</taxon>
        <taxon>Trichoderma</taxon>
    </lineage>
</organism>
<evidence type="ECO:0000313" key="2">
    <source>
        <dbReference type="EMBL" id="PNP53907.1"/>
    </source>
</evidence>
<dbReference type="EMBL" id="MTYI01000066">
    <property type="protein sequence ID" value="PNP53907.1"/>
    <property type="molecule type" value="Genomic_DNA"/>
</dbReference>
<evidence type="ECO:0000256" key="1">
    <source>
        <dbReference type="SAM" id="MobiDB-lite"/>
    </source>
</evidence>
<feature type="compositionally biased region" description="Basic residues" evidence="1">
    <location>
        <begin position="96"/>
        <end position="113"/>
    </location>
</feature>
<gene>
    <name evidence="2" type="ORF">THARTR1_05724</name>
</gene>
<reference evidence="2 3" key="1">
    <citation type="submission" date="2017-02" db="EMBL/GenBank/DDBJ databases">
        <title>Genomes of Trichoderma spp. with biocontrol activity.</title>
        <authorList>
            <person name="Gardiner D."/>
            <person name="Kazan K."/>
            <person name="Vos C."/>
            <person name="Harvey P."/>
        </authorList>
    </citation>
    <scope>NUCLEOTIDE SEQUENCE [LARGE SCALE GENOMIC DNA]</scope>
    <source>
        <strain evidence="2 3">Tr1</strain>
    </source>
</reference>
<accession>A0A2K0U806</accession>
<name>A0A2K0U806_TRIHA</name>
<feature type="region of interest" description="Disordered" evidence="1">
    <location>
        <begin position="37"/>
        <end position="113"/>
    </location>
</feature>
<dbReference type="Proteomes" id="UP000236290">
    <property type="component" value="Unassembled WGS sequence"/>
</dbReference>